<organism evidence="5 6">
    <name type="scientific">Pseudomonas matsuisoli</name>
    <dbReference type="NCBI Taxonomy" id="1515666"/>
    <lineage>
        <taxon>Bacteria</taxon>
        <taxon>Pseudomonadati</taxon>
        <taxon>Pseudomonadota</taxon>
        <taxon>Gammaproteobacteria</taxon>
        <taxon>Pseudomonadales</taxon>
        <taxon>Pseudomonadaceae</taxon>
        <taxon>Pseudomonas</taxon>
    </lineage>
</organism>
<evidence type="ECO:0000256" key="3">
    <source>
        <dbReference type="ARBA" id="ARBA00022723"/>
    </source>
</evidence>
<dbReference type="InterPro" id="IPR013785">
    <property type="entry name" value="Aldolase_TIM"/>
</dbReference>
<keyword evidence="3" id="KW-0479">Metal-binding</keyword>
<evidence type="ECO:0000313" key="5">
    <source>
        <dbReference type="EMBL" id="GGK04191.1"/>
    </source>
</evidence>
<dbReference type="GO" id="GO:0043720">
    <property type="term" value="F:3-keto-5-aminohexanoate cleavage activity"/>
    <property type="evidence" value="ECO:0007669"/>
    <property type="project" value="InterPro"/>
</dbReference>
<name>A0A917Q0W1_9PSED</name>
<keyword evidence="2" id="KW-0808">Transferase</keyword>
<dbReference type="Gene3D" id="3.20.20.70">
    <property type="entry name" value="Aldolase class I"/>
    <property type="match status" value="1"/>
</dbReference>
<dbReference type="AlphaFoldDB" id="A0A917Q0W1"/>
<gene>
    <name evidence="5" type="primary">cdhC</name>
    <name evidence="5" type="ORF">GCM10009304_32760</name>
</gene>
<protein>
    <submittedName>
        <fullName evidence="5">Carnitine dehydrogenase</fullName>
    </submittedName>
</protein>
<comment type="cofactor">
    <cofactor evidence="1">
        <name>Zn(2+)</name>
        <dbReference type="ChEBI" id="CHEBI:29105"/>
    </cofactor>
</comment>
<evidence type="ECO:0000256" key="2">
    <source>
        <dbReference type="ARBA" id="ARBA00022679"/>
    </source>
</evidence>
<dbReference type="PANTHER" id="PTHR37418">
    <property type="entry name" value="3-KETO-5-AMINOHEXANOATE CLEAVAGE ENZYME-RELATED"/>
    <property type="match status" value="1"/>
</dbReference>
<dbReference type="Pfam" id="PF05853">
    <property type="entry name" value="BKACE"/>
    <property type="match status" value="1"/>
</dbReference>
<comment type="caution">
    <text evidence="5">The sequence shown here is derived from an EMBL/GenBank/DDBJ whole genome shotgun (WGS) entry which is preliminary data.</text>
</comment>
<dbReference type="PANTHER" id="PTHR37418:SF2">
    <property type="entry name" value="3-KETO-5-AMINOHEXANOATE CLEAVAGE ENZYME"/>
    <property type="match status" value="1"/>
</dbReference>
<evidence type="ECO:0000256" key="1">
    <source>
        <dbReference type="ARBA" id="ARBA00001947"/>
    </source>
</evidence>
<dbReference type="InterPro" id="IPR008567">
    <property type="entry name" value="BKACE"/>
</dbReference>
<dbReference type="GO" id="GO:0046872">
    <property type="term" value="F:metal ion binding"/>
    <property type="evidence" value="ECO:0007669"/>
    <property type="project" value="UniProtKB-KW"/>
</dbReference>
<reference evidence="5" key="2">
    <citation type="submission" date="2020-09" db="EMBL/GenBank/DDBJ databases">
        <authorList>
            <person name="Sun Q."/>
            <person name="Ohkuma M."/>
        </authorList>
    </citation>
    <scope>NUCLEOTIDE SEQUENCE</scope>
    <source>
        <strain evidence="5">JCM 30078</strain>
    </source>
</reference>
<evidence type="ECO:0000256" key="4">
    <source>
        <dbReference type="ARBA" id="ARBA00022833"/>
    </source>
</evidence>
<dbReference type="EMBL" id="BMPO01000008">
    <property type="protein sequence ID" value="GGK04191.1"/>
    <property type="molecule type" value="Genomic_DNA"/>
</dbReference>
<evidence type="ECO:0000313" key="6">
    <source>
        <dbReference type="Proteomes" id="UP000635983"/>
    </source>
</evidence>
<dbReference type="Proteomes" id="UP000635983">
    <property type="component" value="Unassembled WGS sequence"/>
</dbReference>
<sequence>MPAKTIPAAKIVLTLPPHSRASPLLQKHSRTTLIFFTQEPNTVNYDVIVTCAVTGAGDTVGRNPHVPVTPKQIADAAIEAARAGATVAHCHVRDPETGKPSRDVELYREVVERIRDSEVDVILNLTAGMGGDLEIGAGESPTAFGPGSDLVGPLERLKHIEALRPEICTLDCGTLNFGDGDYIYVSTPAQLRAGAKRITELGVKAELEIFDTGHLWFAKQMLKEGLLKDPLFQLCLGIPWGAPADTATMKAMVDNLPADATWAGFGIGRMQMPMLAQAVLLGGHVRVGLEDNIWLDKGVPATNGSLVERAGEIIGRLGGRVLTPAEGRVKMGLAPRR</sequence>
<proteinExistence type="predicted"/>
<accession>A0A917Q0W1</accession>
<keyword evidence="6" id="KW-1185">Reference proteome</keyword>
<reference evidence="5" key="1">
    <citation type="journal article" date="2014" name="Int. J. Syst. Evol. Microbiol.">
        <title>Complete genome sequence of Corynebacterium casei LMG S-19264T (=DSM 44701T), isolated from a smear-ripened cheese.</title>
        <authorList>
            <consortium name="US DOE Joint Genome Institute (JGI-PGF)"/>
            <person name="Walter F."/>
            <person name="Albersmeier A."/>
            <person name="Kalinowski J."/>
            <person name="Ruckert C."/>
        </authorList>
    </citation>
    <scope>NUCLEOTIDE SEQUENCE</scope>
    <source>
        <strain evidence="5">JCM 30078</strain>
    </source>
</reference>
<keyword evidence="4" id="KW-0862">Zinc</keyword>